<sequence length="88" mass="10029">MHPRYGRNKNCAKTCFGPSYSVVDQSAMSHVFHWYLPFPLVLEFSAVLDDRCFPSADCLEEYLSGRLPALRCQSVCLSGFYLRLCLPC</sequence>
<name>A0ABU7C163_9TELE</name>
<accession>A0ABU7C163</accession>
<evidence type="ECO:0000313" key="1">
    <source>
        <dbReference type="EMBL" id="MED6256447.1"/>
    </source>
</evidence>
<evidence type="ECO:0000313" key="2">
    <source>
        <dbReference type="Proteomes" id="UP001345963"/>
    </source>
</evidence>
<keyword evidence="2" id="KW-1185">Reference proteome</keyword>
<reference evidence="1 2" key="1">
    <citation type="submission" date="2021-07" db="EMBL/GenBank/DDBJ databases">
        <authorList>
            <person name="Palmer J.M."/>
        </authorList>
    </citation>
    <scope>NUCLEOTIDE SEQUENCE [LARGE SCALE GENOMIC DNA]</scope>
    <source>
        <strain evidence="1 2">AT_MEX2019</strain>
        <tissue evidence="1">Muscle</tissue>
    </source>
</reference>
<proteinExistence type="predicted"/>
<gene>
    <name evidence="1" type="ORF">ATANTOWER_026319</name>
</gene>
<dbReference type="EMBL" id="JAHUTI010075061">
    <property type="protein sequence ID" value="MED6256447.1"/>
    <property type="molecule type" value="Genomic_DNA"/>
</dbReference>
<organism evidence="1 2">
    <name type="scientific">Ataeniobius toweri</name>
    <dbReference type="NCBI Taxonomy" id="208326"/>
    <lineage>
        <taxon>Eukaryota</taxon>
        <taxon>Metazoa</taxon>
        <taxon>Chordata</taxon>
        <taxon>Craniata</taxon>
        <taxon>Vertebrata</taxon>
        <taxon>Euteleostomi</taxon>
        <taxon>Actinopterygii</taxon>
        <taxon>Neopterygii</taxon>
        <taxon>Teleostei</taxon>
        <taxon>Neoteleostei</taxon>
        <taxon>Acanthomorphata</taxon>
        <taxon>Ovalentaria</taxon>
        <taxon>Atherinomorphae</taxon>
        <taxon>Cyprinodontiformes</taxon>
        <taxon>Goodeidae</taxon>
        <taxon>Ataeniobius</taxon>
    </lineage>
</organism>
<dbReference type="Proteomes" id="UP001345963">
    <property type="component" value="Unassembled WGS sequence"/>
</dbReference>
<protein>
    <submittedName>
        <fullName evidence="1">Uncharacterized protein</fullName>
    </submittedName>
</protein>
<comment type="caution">
    <text evidence="1">The sequence shown here is derived from an EMBL/GenBank/DDBJ whole genome shotgun (WGS) entry which is preliminary data.</text>
</comment>